<organism evidence="1 3">
    <name type="scientific">Pichia sorbitophila (strain ATCC MYA-4447 / BCRC 22081 / CBS 7064 / NBRC 10061 / NRRL Y-12695)</name>
    <name type="common">Hybrid yeast</name>
    <dbReference type="NCBI Taxonomy" id="559304"/>
    <lineage>
        <taxon>Eukaryota</taxon>
        <taxon>Fungi</taxon>
        <taxon>Dikarya</taxon>
        <taxon>Ascomycota</taxon>
        <taxon>Saccharomycotina</taxon>
        <taxon>Pichiomycetes</taxon>
        <taxon>Debaryomycetaceae</taxon>
        <taxon>Millerozyma</taxon>
    </lineage>
</organism>
<gene>
    <name evidence="1" type="primary">Piso0_003615</name>
    <name evidence="1" type="ORF">GNLVRS01_PISO0G16220g</name>
    <name evidence="2" type="ORF">GNLVRS01_PISO0H16221g</name>
</gene>
<reference evidence="3" key="2">
    <citation type="journal article" date="2012" name="G3 (Bethesda)">
        <title>Pichia sorbitophila, an interspecies yeast hybrid reveals early steps of genome resolution following polyploidization.</title>
        <authorList>
            <person name="Leh Louis V."/>
            <person name="Despons L."/>
            <person name="Friedrich A."/>
            <person name="Martin T."/>
            <person name="Durrens P."/>
            <person name="Casaregola S."/>
            <person name="Neuveglise C."/>
            <person name="Fairhead C."/>
            <person name="Marck C."/>
            <person name="Cruz J.A."/>
            <person name="Straub M.L."/>
            <person name="Kugler V."/>
            <person name="Sacerdot C."/>
            <person name="Uzunov Z."/>
            <person name="Thierry A."/>
            <person name="Weiss S."/>
            <person name="Bleykasten C."/>
            <person name="De Montigny J."/>
            <person name="Jacques N."/>
            <person name="Jung P."/>
            <person name="Lemaire M."/>
            <person name="Mallet S."/>
            <person name="Morel G."/>
            <person name="Richard G.F."/>
            <person name="Sarkar A."/>
            <person name="Savel G."/>
            <person name="Schacherer J."/>
            <person name="Seret M.L."/>
            <person name="Talla E."/>
            <person name="Samson G."/>
            <person name="Jubin C."/>
            <person name="Poulain J."/>
            <person name="Vacherie B."/>
            <person name="Barbe V."/>
            <person name="Pelletier E."/>
            <person name="Sherman D.J."/>
            <person name="Westhof E."/>
            <person name="Weissenbach J."/>
            <person name="Baret P.V."/>
            <person name="Wincker P."/>
            <person name="Gaillardin C."/>
            <person name="Dujon B."/>
            <person name="Souciet J.L."/>
        </authorList>
    </citation>
    <scope>NUCLEOTIDE SEQUENCE [LARGE SCALE GENOMIC DNA]</scope>
    <source>
        <strain evidence="3">ATCC MYA-4447 / BCRC 22081 / CBS 7064 / NBRC 10061 / NRRL Y-12695</strain>
    </source>
</reference>
<protein>
    <submittedName>
        <fullName evidence="1">Piso0_003615 protein</fullName>
    </submittedName>
</protein>
<dbReference type="Proteomes" id="UP000005222">
    <property type="component" value="Chromosome G"/>
</dbReference>
<dbReference type="AlphaFoldDB" id="G8YJK3"/>
<sequence>MCRIMLLHISISVHEIPLPNRNILESRTFYVEMRICTQTPQQSSSIGNDHPAAAGFSHCRKYSIYFGLSTHQNVRFCCIFKAYIISRKSAFDAADKIGNFLTSPGSRISVFFEKRQMHPYAVFLGDMWAVGKTLAVVHHALCLFSICPGNLTT</sequence>
<evidence type="ECO:0000313" key="3">
    <source>
        <dbReference type="Proteomes" id="UP000005222"/>
    </source>
</evidence>
<accession>G8YJK3</accession>
<dbReference type="InParanoid" id="G8YJK3"/>
<evidence type="ECO:0000313" key="1">
    <source>
        <dbReference type="EMBL" id="CCE80498.1"/>
    </source>
</evidence>
<evidence type="ECO:0000313" key="2">
    <source>
        <dbReference type="EMBL" id="CCE81263.1"/>
    </source>
</evidence>
<dbReference type="Proteomes" id="UP000005222">
    <property type="component" value="Chromosome H"/>
</dbReference>
<proteinExistence type="predicted"/>
<keyword evidence="3" id="KW-1185">Reference proteome</keyword>
<dbReference type="EMBL" id="FO082052">
    <property type="protein sequence ID" value="CCE81263.1"/>
    <property type="molecule type" value="Genomic_DNA"/>
</dbReference>
<dbReference type="HOGENOM" id="CLU_1713979_0_0_1"/>
<reference evidence="1" key="1">
    <citation type="submission" date="2011-10" db="EMBL/GenBank/DDBJ databases">
        <authorList>
            <person name="Genoscope - CEA"/>
        </authorList>
    </citation>
    <scope>NUCLEOTIDE SEQUENCE</scope>
</reference>
<dbReference type="EMBL" id="FO082053">
    <property type="protein sequence ID" value="CCE80498.1"/>
    <property type="molecule type" value="Genomic_DNA"/>
</dbReference>
<name>G8YJK3_PICSO</name>